<feature type="transmembrane region" description="Helical" evidence="6">
    <location>
        <begin position="82"/>
        <end position="104"/>
    </location>
</feature>
<comment type="similarity">
    <text evidence="6">Belongs to the insect chemoreceptor superfamily. Gustatory receptor (GR) family.</text>
</comment>
<evidence type="ECO:0000256" key="5">
    <source>
        <dbReference type="ARBA" id="ARBA00023136"/>
    </source>
</evidence>
<keyword evidence="4 6" id="KW-1133">Transmembrane helix</keyword>
<dbReference type="RefSeq" id="XP_023166388.2">
    <property type="nucleotide sequence ID" value="XM_023310620.2"/>
</dbReference>
<feature type="transmembrane region" description="Helical" evidence="6">
    <location>
        <begin position="20"/>
        <end position="38"/>
    </location>
</feature>
<evidence type="ECO:0000256" key="4">
    <source>
        <dbReference type="ARBA" id="ARBA00022989"/>
    </source>
</evidence>
<dbReference type="OMA" id="YRVDECI"/>
<feature type="transmembrane region" description="Helical" evidence="6">
    <location>
        <begin position="369"/>
        <end position="389"/>
    </location>
</feature>
<dbReference type="KEGG" id="dhe:111596408"/>
<protein>
    <recommendedName>
        <fullName evidence="6">Gustatory receptor</fullName>
    </recommendedName>
</protein>
<feature type="transmembrane region" description="Helical" evidence="6">
    <location>
        <begin position="50"/>
        <end position="70"/>
    </location>
</feature>
<evidence type="ECO:0000313" key="7">
    <source>
        <dbReference type="Proteomes" id="UP000504633"/>
    </source>
</evidence>
<comment type="function">
    <text evidence="6">Gustatory receptor which mediates acceptance or avoidance behavior, depending on its substrates.</text>
</comment>
<evidence type="ECO:0000256" key="6">
    <source>
        <dbReference type="RuleBase" id="RU363108"/>
    </source>
</evidence>
<comment type="subcellular location">
    <subcellularLocation>
        <location evidence="1 6">Cell membrane</location>
        <topology evidence="1 6">Multi-pass membrane protein</topology>
    </subcellularLocation>
</comment>
<gene>
    <name evidence="8" type="primary">LOC111596408</name>
</gene>
<dbReference type="GO" id="GO:0005886">
    <property type="term" value="C:plasma membrane"/>
    <property type="evidence" value="ECO:0007669"/>
    <property type="project" value="UniProtKB-SubCell"/>
</dbReference>
<feature type="transmembrane region" description="Helical" evidence="6">
    <location>
        <begin position="180"/>
        <end position="205"/>
    </location>
</feature>
<keyword evidence="3 6" id="KW-0812">Transmembrane</keyword>
<sequence>MFGRRRQLSSSSLSASILHLAFRYATVLGIICFGIEGNRTDGCLVAQNRFWYKWFCLLSRLLICGIYGYLSLDYIFSLANSHLIILSWIRMVCCLICAFAILIMQFCFGQHVLRVVNSYLRLFRRVNALSGCQEGGFGGKRELTLLTFKMICIINELFNEIPHFFAGLNMRRLVTLICEIYVTVNATMIGHICFVGYLSVGALYARVNVYVRHELRRQLRGLEQPNGCPASRRELKAAGYRLDECLAIYDDIQRVGSAFHRLMELPLCLILLFAFLSMTLVSYFIMLQRFRNVALWLLVARLFFDVVLLTLAIHGAGSSSRVVRRLSLENCYVTERNDWHNKLEMFLGRLNFFEFRVCPLGLFEISNELILVFLSGLVTYLTYIIQYGMQSNKI</sequence>
<dbReference type="GeneID" id="111596408"/>
<dbReference type="Pfam" id="PF08395">
    <property type="entry name" value="7tm_7"/>
    <property type="match status" value="1"/>
</dbReference>
<dbReference type="Proteomes" id="UP000504633">
    <property type="component" value="Unplaced"/>
</dbReference>
<dbReference type="OrthoDB" id="8009671at2759"/>
<name>A0A6J1LNF3_DROHY</name>
<keyword evidence="7" id="KW-1185">Reference proteome</keyword>
<feature type="transmembrane region" description="Helical" evidence="6">
    <location>
        <begin position="293"/>
        <end position="316"/>
    </location>
</feature>
<evidence type="ECO:0000256" key="3">
    <source>
        <dbReference type="ARBA" id="ARBA00022692"/>
    </source>
</evidence>
<keyword evidence="6" id="KW-0807">Transducer</keyword>
<reference evidence="8" key="1">
    <citation type="submission" date="2025-08" db="UniProtKB">
        <authorList>
            <consortium name="RefSeq"/>
        </authorList>
    </citation>
    <scope>IDENTIFICATION</scope>
    <source>
        <strain evidence="8">15085-1641.00</strain>
        <tissue evidence="8">Whole body</tissue>
    </source>
</reference>
<feature type="transmembrane region" description="Helical" evidence="6">
    <location>
        <begin position="263"/>
        <end position="286"/>
    </location>
</feature>
<organism evidence="7 8">
    <name type="scientific">Drosophila hydei</name>
    <name type="common">Fruit fly</name>
    <dbReference type="NCBI Taxonomy" id="7224"/>
    <lineage>
        <taxon>Eukaryota</taxon>
        <taxon>Metazoa</taxon>
        <taxon>Ecdysozoa</taxon>
        <taxon>Arthropoda</taxon>
        <taxon>Hexapoda</taxon>
        <taxon>Insecta</taxon>
        <taxon>Pterygota</taxon>
        <taxon>Neoptera</taxon>
        <taxon>Endopterygota</taxon>
        <taxon>Diptera</taxon>
        <taxon>Brachycera</taxon>
        <taxon>Muscomorpha</taxon>
        <taxon>Ephydroidea</taxon>
        <taxon>Drosophilidae</taxon>
        <taxon>Drosophila</taxon>
    </lineage>
</organism>
<keyword evidence="2 6" id="KW-1003">Cell membrane</keyword>
<dbReference type="GO" id="GO:0050909">
    <property type="term" value="P:sensory perception of taste"/>
    <property type="evidence" value="ECO:0007669"/>
    <property type="project" value="InterPro"/>
</dbReference>
<keyword evidence="5 6" id="KW-0472">Membrane</keyword>
<dbReference type="AlphaFoldDB" id="A0A6J1LNF3"/>
<accession>A0A6J1LNF3</accession>
<evidence type="ECO:0000256" key="2">
    <source>
        <dbReference type="ARBA" id="ARBA00022475"/>
    </source>
</evidence>
<dbReference type="InterPro" id="IPR013604">
    <property type="entry name" value="7TM_chemorcpt"/>
</dbReference>
<dbReference type="GO" id="GO:0007165">
    <property type="term" value="P:signal transduction"/>
    <property type="evidence" value="ECO:0007669"/>
    <property type="project" value="UniProtKB-KW"/>
</dbReference>
<evidence type="ECO:0000313" key="8">
    <source>
        <dbReference type="RefSeq" id="XP_023166388.2"/>
    </source>
</evidence>
<keyword evidence="6 8" id="KW-0675">Receptor</keyword>
<proteinExistence type="inferred from homology"/>
<evidence type="ECO:0000256" key="1">
    <source>
        <dbReference type="ARBA" id="ARBA00004651"/>
    </source>
</evidence>